<keyword evidence="3" id="KW-1185">Reference proteome</keyword>
<dbReference type="Proteomes" id="UP000784294">
    <property type="component" value="Unassembled WGS sequence"/>
</dbReference>
<evidence type="ECO:0000313" key="2">
    <source>
        <dbReference type="EMBL" id="VEL08218.1"/>
    </source>
</evidence>
<dbReference type="AlphaFoldDB" id="A0A448WC96"/>
<organism evidence="2 3">
    <name type="scientific">Protopolystoma xenopodis</name>
    <dbReference type="NCBI Taxonomy" id="117903"/>
    <lineage>
        <taxon>Eukaryota</taxon>
        <taxon>Metazoa</taxon>
        <taxon>Spiralia</taxon>
        <taxon>Lophotrochozoa</taxon>
        <taxon>Platyhelminthes</taxon>
        <taxon>Monogenea</taxon>
        <taxon>Polyopisthocotylea</taxon>
        <taxon>Polystomatidea</taxon>
        <taxon>Polystomatidae</taxon>
        <taxon>Protopolystoma</taxon>
    </lineage>
</organism>
<feature type="compositionally biased region" description="Polar residues" evidence="1">
    <location>
        <begin position="41"/>
        <end position="52"/>
    </location>
</feature>
<gene>
    <name evidence="2" type="ORF">PXEA_LOCUS1658</name>
</gene>
<evidence type="ECO:0000256" key="1">
    <source>
        <dbReference type="SAM" id="MobiDB-lite"/>
    </source>
</evidence>
<proteinExistence type="predicted"/>
<reference evidence="2" key="1">
    <citation type="submission" date="2018-11" db="EMBL/GenBank/DDBJ databases">
        <authorList>
            <consortium name="Pathogen Informatics"/>
        </authorList>
    </citation>
    <scope>NUCLEOTIDE SEQUENCE</scope>
</reference>
<accession>A0A448WC96</accession>
<evidence type="ECO:0000313" key="3">
    <source>
        <dbReference type="Proteomes" id="UP000784294"/>
    </source>
</evidence>
<sequence length="86" mass="9189">MCFLSDGLSIFARAESQNCIAPLASIAPNSGAPSCRRSPAATLSSATSQPRSDSFVCESLDKPKSLQQTENMPLLPLVQHTVAHRF</sequence>
<dbReference type="EMBL" id="CAAALY010003427">
    <property type="protein sequence ID" value="VEL08218.1"/>
    <property type="molecule type" value="Genomic_DNA"/>
</dbReference>
<protein>
    <submittedName>
        <fullName evidence="2">Uncharacterized protein</fullName>
    </submittedName>
</protein>
<comment type="caution">
    <text evidence="2">The sequence shown here is derived from an EMBL/GenBank/DDBJ whole genome shotgun (WGS) entry which is preliminary data.</text>
</comment>
<name>A0A448WC96_9PLAT</name>
<feature type="region of interest" description="Disordered" evidence="1">
    <location>
        <begin position="30"/>
        <end position="54"/>
    </location>
</feature>